<dbReference type="InterPro" id="IPR023346">
    <property type="entry name" value="Lysozyme-like_dom_sf"/>
</dbReference>
<dbReference type="Gene3D" id="1.10.530.10">
    <property type="match status" value="1"/>
</dbReference>
<dbReference type="RefSeq" id="WP_262943298.1">
    <property type="nucleotide sequence ID" value="NZ_JAIQCT010000047.1"/>
</dbReference>
<dbReference type="InterPro" id="IPR000726">
    <property type="entry name" value="Glyco_hydro_19_cat"/>
</dbReference>
<protein>
    <submittedName>
        <fullName evidence="2">Glycoside hydrolase family 19 protein</fullName>
    </submittedName>
</protein>
<keyword evidence="2" id="KW-0378">Hydrolase</keyword>
<dbReference type="Proteomes" id="UP001177872">
    <property type="component" value="Unassembled WGS sequence"/>
</dbReference>
<dbReference type="Pfam" id="PF00182">
    <property type="entry name" value="Glyco_hydro_19"/>
    <property type="match status" value="1"/>
</dbReference>
<dbReference type="EMBL" id="JAVCZN010000014">
    <property type="protein sequence ID" value="MDQ1863869.1"/>
    <property type="molecule type" value="Genomic_DNA"/>
</dbReference>
<sequence length="219" mass="24028">MNKDEFTRAAGLSVALAERWYTPVNLAMQEFNIVTPAQEAMFIAQICHESAGLTRLTESFNYSPVGLGVFGNHLSASARQMLGRQPGESCVPESRQREIASRVYGGRFGNGGPETGDGWRYRGRGLKQITFADNYRDCGHGLGVDLLAHPELLEQDAYAARSAAWFWQAHGLNAYADRGDFAGTTRVINGAAMEEEPQREACWGRACQALNVPMRGGPR</sequence>
<gene>
    <name evidence="2" type="ORF">Q6237_23075</name>
</gene>
<dbReference type="SUPFAM" id="SSF53955">
    <property type="entry name" value="Lysozyme-like"/>
    <property type="match status" value="1"/>
</dbReference>
<dbReference type="GO" id="GO:0016787">
    <property type="term" value="F:hydrolase activity"/>
    <property type="evidence" value="ECO:0007669"/>
    <property type="project" value="UniProtKB-KW"/>
</dbReference>
<keyword evidence="3" id="KW-1185">Reference proteome</keyword>
<evidence type="ECO:0000259" key="1">
    <source>
        <dbReference type="Pfam" id="PF00182"/>
    </source>
</evidence>
<dbReference type="InterPro" id="IPR052354">
    <property type="entry name" value="Cell_Wall_Dynamics_Protein"/>
</dbReference>
<reference evidence="2" key="1">
    <citation type="submission" date="2023-07" db="EMBL/GenBank/DDBJ databases">
        <title>In vitro acaricidal activity of Serratia ureilytica strains isolated from Mimosa pudica nodules againts the dust mite Tyrophagus putrescentiae.</title>
        <authorList>
            <person name="Wong-Villareal A."/>
            <person name="Cerqueda-Garcia D."/>
        </authorList>
    </citation>
    <scope>NUCLEOTIDE SEQUENCE</scope>
    <source>
        <strain evidence="2">UTS2</strain>
    </source>
</reference>
<dbReference type="PANTHER" id="PTHR34408:SF1">
    <property type="entry name" value="GLYCOSYL HYDROLASE FAMILY 19 DOMAIN-CONTAINING PROTEIN HI_1415"/>
    <property type="match status" value="1"/>
</dbReference>
<comment type="caution">
    <text evidence="2">The sequence shown here is derived from an EMBL/GenBank/DDBJ whole genome shotgun (WGS) entry which is preliminary data.</text>
</comment>
<proteinExistence type="predicted"/>
<feature type="domain" description="Glycoside hydrolase family 19 catalytic" evidence="1">
    <location>
        <begin position="118"/>
        <end position="169"/>
    </location>
</feature>
<accession>A0ABU0VR23</accession>
<evidence type="ECO:0000313" key="2">
    <source>
        <dbReference type="EMBL" id="MDQ1863869.1"/>
    </source>
</evidence>
<evidence type="ECO:0000313" key="3">
    <source>
        <dbReference type="Proteomes" id="UP001177872"/>
    </source>
</evidence>
<dbReference type="PANTHER" id="PTHR34408">
    <property type="entry name" value="FAMILY PROTEIN, PUTATIVE-RELATED"/>
    <property type="match status" value="1"/>
</dbReference>
<organism evidence="2 3">
    <name type="scientific">Serratia ureilytica</name>
    <dbReference type="NCBI Taxonomy" id="300181"/>
    <lineage>
        <taxon>Bacteria</taxon>
        <taxon>Pseudomonadati</taxon>
        <taxon>Pseudomonadota</taxon>
        <taxon>Gammaproteobacteria</taxon>
        <taxon>Enterobacterales</taxon>
        <taxon>Yersiniaceae</taxon>
        <taxon>Serratia</taxon>
    </lineage>
</organism>
<name>A0ABU0VR23_9GAMM</name>